<evidence type="ECO:0000256" key="7">
    <source>
        <dbReference type="SAM" id="Phobius"/>
    </source>
</evidence>
<keyword evidence="4 7" id="KW-1133">Transmembrane helix</keyword>
<evidence type="ECO:0008006" key="10">
    <source>
        <dbReference type="Google" id="ProtNLM"/>
    </source>
</evidence>
<dbReference type="EMBL" id="CAVLEF010000280">
    <property type="protein sequence ID" value="CAK1555379.1"/>
    <property type="molecule type" value="Genomic_DNA"/>
</dbReference>
<keyword evidence="5 7" id="KW-0472">Membrane</keyword>
<evidence type="ECO:0000313" key="9">
    <source>
        <dbReference type="Proteomes" id="UP001497472"/>
    </source>
</evidence>
<dbReference type="PANTHER" id="PTHR22730">
    <property type="entry name" value="PROMININ PROM PROTEIN"/>
    <property type="match status" value="1"/>
</dbReference>
<keyword evidence="3 7" id="KW-0812">Transmembrane</keyword>
<evidence type="ECO:0000256" key="6">
    <source>
        <dbReference type="ARBA" id="ARBA00023180"/>
    </source>
</evidence>
<comment type="subcellular location">
    <subcellularLocation>
        <location evidence="1">Membrane</location>
        <topology evidence="1">Multi-pass membrane protein</topology>
    </subcellularLocation>
</comment>
<dbReference type="InterPro" id="IPR008795">
    <property type="entry name" value="Prominin"/>
</dbReference>
<proteinExistence type="inferred from homology"/>
<dbReference type="GO" id="GO:0016020">
    <property type="term" value="C:membrane"/>
    <property type="evidence" value="ECO:0007669"/>
    <property type="project" value="UniProtKB-SubCell"/>
</dbReference>
<comment type="similarity">
    <text evidence="2">Belongs to the prominin family.</text>
</comment>
<organism evidence="8 9">
    <name type="scientific">Leptosia nina</name>
    <dbReference type="NCBI Taxonomy" id="320188"/>
    <lineage>
        <taxon>Eukaryota</taxon>
        <taxon>Metazoa</taxon>
        <taxon>Ecdysozoa</taxon>
        <taxon>Arthropoda</taxon>
        <taxon>Hexapoda</taxon>
        <taxon>Insecta</taxon>
        <taxon>Pterygota</taxon>
        <taxon>Neoptera</taxon>
        <taxon>Endopterygota</taxon>
        <taxon>Lepidoptera</taxon>
        <taxon>Glossata</taxon>
        <taxon>Ditrysia</taxon>
        <taxon>Papilionoidea</taxon>
        <taxon>Pieridae</taxon>
        <taxon>Pierinae</taxon>
        <taxon>Leptosia</taxon>
    </lineage>
</organism>
<evidence type="ECO:0000256" key="4">
    <source>
        <dbReference type="ARBA" id="ARBA00022989"/>
    </source>
</evidence>
<accession>A0AAV1K481</accession>
<comment type="caution">
    <text evidence="8">The sequence shown here is derived from an EMBL/GenBank/DDBJ whole genome shotgun (WGS) entry which is preliminary data.</text>
</comment>
<evidence type="ECO:0000256" key="2">
    <source>
        <dbReference type="ARBA" id="ARBA00006058"/>
    </source>
</evidence>
<evidence type="ECO:0000313" key="8">
    <source>
        <dbReference type="EMBL" id="CAK1555379.1"/>
    </source>
</evidence>
<feature type="transmembrane region" description="Helical" evidence="7">
    <location>
        <begin position="372"/>
        <end position="392"/>
    </location>
</feature>
<name>A0AAV1K481_9NEOP</name>
<feature type="transmembrane region" description="Helical" evidence="7">
    <location>
        <begin position="328"/>
        <end position="352"/>
    </location>
</feature>
<keyword evidence="9" id="KW-1185">Reference proteome</keyword>
<dbReference type="PANTHER" id="PTHR22730:SF1">
    <property type="entry name" value="PROMININ-LIKE PROTEIN"/>
    <property type="match status" value="1"/>
</dbReference>
<feature type="transmembrane region" description="Helical" evidence="7">
    <location>
        <begin position="59"/>
        <end position="79"/>
    </location>
</feature>
<protein>
    <recommendedName>
        <fullName evidence="10">Prominin-1-A</fullName>
    </recommendedName>
</protein>
<gene>
    <name evidence="8" type="ORF">LNINA_LOCUS14199</name>
</gene>
<feature type="transmembrane region" description="Helical" evidence="7">
    <location>
        <begin position="6"/>
        <end position="32"/>
    </location>
</feature>
<feature type="transmembrane region" description="Helical" evidence="7">
    <location>
        <begin position="697"/>
        <end position="721"/>
    </location>
</feature>
<dbReference type="Proteomes" id="UP001497472">
    <property type="component" value="Unassembled WGS sequence"/>
</dbReference>
<keyword evidence="6" id="KW-0325">Glycoprotein</keyword>
<evidence type="ECO:0000256" key="3">
    <source>
        <dbReference type="ARBA" id="ARBA00022692"/>
    </source>
</evidence>
<sequence length="776" mass="86936">MESTFLAFVIAFACFALIIPIYLLILAVLSLLPGSNHDDELESGALFPDAEPDCNDKSVVIVTFLVVLLCGSLIAGMVLSNEQSRMAATDSRNVVSCACSDIAAWLSAAARELHQGLVPPIDMVLYAYKNDLKNVDTLLGDPIQQAIASESGIDFVLDSLMDIVIESKDISLKITSLRNYTMKARTLAAVASDRIQELRRQIDNLKKLCSSKDAPLCDTINTNTLKLQMQFDSILQEPQLLELRSLGVENLTQAISQARQEFQTLPSAILEQTETVRDDVIRDIEIRRQMVHNSARVLKNIVRHLTSGLRSLAHKLEGGLERLEKYDFWRWILMLACTIAFAFVMILIFLALLCGCGNAKIHAKRTLQVSSLWLCLVSIILWCVISATFLIAGHAEVFICHALWDSPQYSTLSSLLDRPSPLLQHNEGIFDVLLRELENVTIEVSVRDVLRDCEKNRPAYVVFQLDKMLDVNKETSYFEWEELQADLDRLSSAIDVGFLKTISFHFNRLLHDILDISDVNMTKYRLEYDGPVVGKDLPSLMDQLENVAAQVTDLSTAGRLETLAASGTNVSKHKALLSASRTQKLHSTNIKPLEQLRANLVFRLTELELQLIPFRRKLNISLSHIHTAQFYINNQGHIIAQKKVSTFVSRLVSHTAGWRTHVLTSAGKHAGKCRPLFTVYSAIRSLFCTKYVASLHGWWFCGVLLGIFWCTTLTPLCVKLWRSFGKKIRALETLNLTNLSQQGTPATAVCEDNSWSAPPGYVLKKWTTLPIILPLE</sequence>
<dbReference type="AlphaFoldDB" id="A0AAV1K481"/>
<evidence type="ECO:0000256" key="1">
    <source>
        <dbReference type="ARBA" id="ARBA00004141"/>
    </source>
</evidence>
<evidence type="ECO:0000256" key="5">
    <source>
        <dbReference type="ARBA" id="ARBA00023136"/>
    </source>
</evidence>
<dbReference type="Pfam" id="PF05478">
    <property type="entry name" value="Prominin"/>
    <property type="match status" value="1"/>
</dbReference>
<reference evidence="8 9" key="1">
    <citation type="submission" date="2023-11" db="EMBL/GenBank/DDBJ databases">
        <authorList>
            <person name="Okamura Y."/>
        </authorList>
    </citation>
    <scope>NUCLEOTIDE SEQUENCE [LARGE SCALE GENOMIC DNA]</scope>
</reference>